<protein>
    <recommendedName>
        <fullName evidence="9">C-type lectin domain-containing protein</fullName>
    </recommendedName>
</protein>
<keyword evidence="2 8" id="KW-0812">Transmembrane</keyword>
<evidence type="ECO:0000256" key="7">
    <source>
        <dbReference type="ARBA" id="ARBA00023180"/>
    </source>
</evidence>
<name>A0A5F9CTK7_RABIT</name>
<dbReference type="CDD" id="cd03593">
    <property type="entry name" value="CLECT_NK_receptors_like"/>
    <property type="match status" value="1"/>
</dbReference>
<dbReference type="GO" id="GO:0045954">
    <property type="term" value="P:positive regulation of natural killer cell mediated cytotoxicity"/>
    <property type="evidence" value="ECO:0007669"/>
    <property type="project" value="TreeGrafter"/>
</dbReference>
<evidence type="ECO:0000313" key="11">
    <source>
        <dbReference type="Proteomes" id="UP000001811"/>
    </source>
</evidence>
<reference evidence="10" key="3">
    <citation type="submission" date="2025-09" db="UniProtKB">
        <authorList>
            <consortium name="Ensembl"/>
        </authorList>
    </citation>
    <scope>IDENTIFICATION</scope>
    <source>
        <strain evidence="10">Thorbecke</strain>
    </source>
</reference>
<evidence type="ECO:0000259" key="9">
    <source>
        <dbReference type="PROSITE" id="PS50041"/>
    </source>
</evidence>
<dbReference type="GO" id="GO:0030246">
    <property type="term" value="F:carbohydrate binding"/>
    <property type="evidence" value="ECO:0007669"/>
    <property type="project" value="UniProtKB-KW"/>
</dbReference>
<dbReference type="GeneTree" id="ENSGT00940000164373"/>
<accession>A0A5F9CTK7</accession>
<dbReference type="FunCoup" id="A0A5F9CTK7">
    <property type="interactions" value="19"/>
</dbReference>
<dbReference type="Pfam" id="PF00059">
    <property type="entry name" value="Lectin_C"/>
    <property type="match status" value="1"/>
</dbReference>
<keyword evidence="4" id="KW-0735">Signal-anchor</keyword>
<dbReference type="Ensembl" id="ENSOCUT00000039498.1">
    <property type="protein sequence ID" value="ENSOCUP00000036830.1"/>
    <property type="gene ID" value="ENSOCUG00000026074.3"/>
</dbReference>
<dbReference type="GO" id="GO:0002223">
    <property type="term" value="P:stimulatory C-type lectin receptor signaling pathway"/>
    <property type="evidence" value="ECO:0007669"/>
    <property type="project" value="TreeGrafter"/>
</dbReference>
<evidence type="ECO:0000256" key="1">
    <source>
        <dbReference type="ARBA" id="ARBA00004401"/>
    </source>
</evidence>
<dbReference type="GO" id="GO:0005886">
    <property type="term" value="C:plasma membrane"/>
    <property type="evidence" value="ECO:0007669"/>
    <property type="project" value="UniProtKB-SubCell"/>
</dbReference>
<evidence type="ECO:0000256" key="8">
    <source>
        <dbReference type="SAM" id="Phobius"/>
    </source>
</evidence>
<dbReference type="AlphaFoldDB" id="A0A5F9CTK7"/>
<dbReference type="Gene3D" id="3.10.100.10">
    <property type="entry name" value="Mannose-Binding Protein A, subunit A"/>
    <property type="match status" value="1"/>
</dbReference>
<evidence type="ECO:0000256" key="4">
    <source>
        <dbReference type="ARBA" id="ARBA00022968"/>
    </source>
</evidence>
<keyword evidence="6 8" id="KW-0472">Membrane</keyword>
<dbReference type="SUPFAM" id="SSF56436">
    <property type="entry name" value="C-type lectin-like"/>
    <property type="match status" value="1"/>
</dbReference>
<dbReference type="InterPro" id="IPR016187">
    <property type="entry name" value="CTDL_fold"/>
</dbReference>
<dbReference type="InParanoid" id="A0A5F9CTK7"/>
<feature type="domain" description="C-type lectin" evidence="9">
    <location>
        <begin position="142"/>
        <end position="247"/>
    </location>
</feature>
<proteinExistence type="predicted"/>
<dbReference type="EMBL" id="AAGW02051482">
    <property type="status" value="NOT_ANNOTATED_CDS"/>
    <property type="molecule type" value="Genomic_DNA"/>
</dbReference>
<feature type="transmembrane region" description="Helical" evidence="8">
    <location>
        <begin position="85"/>
        <end position="107"/>
    </location>
</feature>
<evidence type="ECO:0000256" key="2">
    <source>
        <dbReference type="ARBA" id="ARBA00022692"/>
    </source>
</evidence>
<keyword evidence="5 8" id="KW-1133">Transmembrane helix</keyword>
<reference evidence="10" key="2">
    <citation type="submission" date="2025-08" db="UniProtKB">
        <authorList>
            <consortium name="Ensembl"/>
        </authorList>
    </citation>
    <scope>IDENTIFICATION</scope>
    <source>
        <strain evidence="10">Thorbecke</strain>
    </source>
</reference>
<organism evidence="10 11">
    <name type="scientific">Oryctolagus cuniculus</name>
    <name type="common">Rabbit</name>
    <dbReference type="NCBI Taxonomy" id="9986"/>
    <lineage>
        <taxon>Eukaryota</taxon>
        <taxon>Metazoa</taxon>
        <taxon>Chordata</taxon>
        <taxon>Craniata</taxon>
        <taxon>Vertebrata</taxon>
        <taxon>Euteleostomi</taxon>
        <taxon>Mammalia</taxon>
        <taxon>Eutheria</taxon>
        <taxon>Euarchontoglires</taxon>
        <taxon>Glires</taxon>
        <taxon>Lagomorpha</taxon>
        <taxon>Leporidae</taxon>
        <taxon>Oryctolagus</taxon>
    </lineage>
</organism>
<keyword evidence="11" id="KW-1185">Reference proteome</keyword>
<evidence type="ECO:0000313" key="10">
    <source>
        <dbReference type="Ensembl" id="ENSOCUP00000036830.1"/>
    </source>
</evidence>
<dbReference type="PROSITE" id="PS50041">
    <property type="entry name" value="C_TYPE_LECTIN_2"/>
    <property type="match status" value="1"/>
</dbReference>
<dbReference type="InterPro" id="IPR033992">
    <property type="entry name" value="NKR-like_CTLD"/>
</dbReference>
<evidence type="ECO:0000256" key="3">
    <source>
        <dbReference type="ARBA" id="ARBA00022734"/>
    </source>
</evidence>
<dbReference type="PANTHER" id="PTHR22800:SF256">
    <property type="entry name" value="KILLER CELL LECTIN-LIKE RECEPTOR SUBFAMILY E MEMBER 1"/>
    <property type="match status" value="1"/>
</dbReference>
<reference evidence="10 11" key="1">
    <citation type="journal article" date="2011" name="Nature">
        <title>A high-resolution map of human evolutionary constraint using 29 mammals.</title>
        <authorList>
            <person name="Lindblad-Toh K."/>
            <person name="Garber M."/>
            <person name="Zuk O."/>
            <person name="Lin M.F."/>
            <person name="Parker B.J."/>
            <person name="Washietl S."/>
            <person name="Kheradpour P."/>
            <person name="Ernst J."/>
            <person name="Jordan G."/>
            <person name="Mauceli E."/>
            <person name="Ward L.D."/>
            <person name="Lowe C.B."/>
            <person name="Holloway A.K."/>
            <person name="Clamp M."/>
            <person name="Gnerre S."/>
            <person name="Alfoldi J."/>
            <person name="Beal K."/>
            <person name="Chang J."/>
            <person name="Clawson H."/>
            <person name="Cuff J."/>
            <person name="Di Palma F."/>
            <person name="Fitzgerald S."/>
            <person name="Flicek P."/>
            <person name="Guttman M."/>
            <person name="Hubisz M.J."/>
            <person name="Jaffe D.B."/>
            <person name="Jungreis I."/>
            <person name="Kent W.J."/>
            <person name="Kostka D."/>
            <person name="Lara M."/>
            <person name="Martins A.L."/>
            <person name="Massingham T."/>
            <person name="Moltke I."/>
            <person name="Raney B.J."/>
            <person name="Rasmussen M.D."/>
            <person name="Robinson J."/>
            <person name="Stark A."/>
            <person name="Vilella A.J."/>
            <person name="Wen J."/>
            <person name="Xie X."/>
            <person name="Zody M.C."/>
            <person name="Baldwin J."/>
            <person name="Bloom T."/>
            <person name="Chin C.W."/>
            <person name="Heiman D."/>
            <person name="Nicol R."/>
            <person name="Nusbaum C."/>
            <person name="Young S."/>
            <person name="Wilkinson J."/>
            <person name="Worley K.C."/>
            <person name="Kovar C.L."/>
            <person name="Muzny D.M."/>
            <person name="Gibbs R.A."/>
            <person name="Cree A."/>
            <person name="Dihn H.H."/>
            <person name="Fowler G."/>
            <person name="Jhangiani S."/>
            <person name="Joshi V."/>
            <person name="Lee S."/>
            <person name="Lewis L.R."/>
            <person name="Nazareth L.V."/>
            <person name="Okwuonu G."/>
            <person name="Santibanez J."/>
            <person name="Warren W.C."/>
            <person name="Mardis E.R."/>
            <person name="Weinstock G.M."/>
            <person name="Wilson R.K."/>
            <person name="Delehaunty K."/>
            <person name="Dooling D."/>
            <person name="Fronik C."/>
            <person name="Fulton L."/>
            <person name="Fulton B."/>
            <person name="Graves T."/>
            <person name="Minx P."/>
            <person name="Sodergren E."/>
            <person name="Birney E."/>
            <person name="Margulies E.H."/>
            <person name="Herrero J."/>
            <person name="Green E.D."/>
            <person name="Haussler D."/>
            <person name="Siepel A."/>
            <person name="Goldman N."/>
            <person name="Pollard K.S."/>
            <person name="Pedersen J.S."/>
            <person name="Lander E.S."/>
            <person name="Kellis M."/>
        </authorList>
    </citation>
    <scope>NUCLEOTIDE SEQUENCE [LARGE SCALE GENOMIC DNA]</scope>
    <source>
        <strain evidence="10 11">Thorbecke inbred</strain>
    </source>
</reference>
<dbReference type="PANTHER" id="PTHR22800">
    <property type="entry name" value="C-TYPE LECTIN PROTEINS"/>
    <property type="match status" value="1"/>
</dbReference>
<evidence type="ECO:0000256" key="5">
    <source>
        <dbReference type="ARBA" id="ARBA00022989"/>
    </source>
</evidence>
<keyword evidence="7" id="KW-0325">Glycoprotein</keyword>
<comment type="subcellular location">
    <subcellularLocation>
        <location evidence="1">Cell membrane</location>
        <topology evidence="1">Single-pass type II membrane protein</topology>
    </subcellularLocation>
</comment>
<dbReference type="SMART" id="SM00034">
    <property type="entry name" value="CLECT"/>
    <property type="match status" value="1"/>
</dbReference>
<dbReference type="SMR" id="A0A5F9CTK7"/>
<dbReference type="InterPro" id="IPR001304">
    <property type="entry name" value="C-type_lectin-like"/>
</dbReference>
<dbReference type="EMBL" id="AAGW02051483">
    <property type="status" value="NOT_ANNOTATED_CDS"/>
    <property type="molecule type" value="Genomic_DNA"/>
</dbReference>
<keyword evidence="3" id="KW-0430">Lectin</keyword>
<dbReference type="InterPro" id="IPR050919">
    <property type="entry name" value="NKG2/CD94_NK_receptors"/>
</dbReference>
<dbReference type="Bgee" id="ENSOCUG00000026074">
    <property type="expression patterns" value="Expressed in blood and 9 other cell types or tissues"/>
</dbReference>
<evidence type="ECO:0000256" key="6">
    <source>
        <dbReference type="ARBA" id="ARBA00023136"/>
    </source>
</evidence>
<dbReference type="InterPro" id="IPR016186">
    <property type="entry name" value="C-type_lectin-like/link_sf"/>
</dbReference>
<sequence>MLILPLYPPQIFFFIRMNEESIICATQNQKQKHTTKSNLKNKFNSNQVPLTKGEPTQHTRFTKFRTTAAEDITGEGYFSPFPWRLISVVLGVLSLVLMATTITVAVFTANSSSKRTSLATPQKENLCPGPLYHPCPKNWVWFKFSCYYFSKEELTWRESQRACSSLNASLMRMNSEEMHFFSLKSFFWIGIYRKAADKHWLWENDSAVPPDMFPLAPPHNQQACLSYKSRGVYASETCENKQTYICKSQLIHSMNS</sequence>
<dbReference type="Proteomes" id="UP000001811">
    <property type="component" value="Chromosome 8"/>
</dbReference>